<evidence type="ECO:0000313" key="1">
    <source>
        <dbReference type="EMBL" id="KAH3858448.1"/>
    </source>
</evidence>
<name>A0A9D4R8S5_DREPO</name>
<protein>
    <submittedName>
        <fullName evidence="1">Uncharacterized protein</fullName>
    </submittedName>
</protein>
<organism evidence="1 2">
    <name type="scientific">Dreissena polymorpha</name>
    <name type="common">Zebra mussel</name>
    <name type="synonym">Mytilus polymorpha</name>
    <dbReference type="NCBI Taxonomy" id="45954"/>
    <lineage>
        <taxon>Eukaryota</taxon>
        <taxon>Metazoa</taxon>
        <taxon>Spiralia</taxon>
        <taxon>Lophotrochozoa</taxon>
        <taxon>Mollusca</taxon>
        <taxon>Bivalvia</taxon>
        <taxon>Autobranchia</taxon>
        <taxon>Heteroconchia</taxon>
        <taxon>Euheterodonta</taxon>
        <taxon>Imparidentia</taxon>
        <taxon>Neoheterodontei</taxon>
        <taxon>Myida</taxon>
        <taxon>Dreissenoidea</taxon>
        <taxon>Dreissenidae</taxon>
        <taxon>Dreissena</taxon>
    </lineage>
</organism>
<keyword evidence="2" id="KW-1185">Reference proteome</keyword>
<gene>
    <name evidence="1" type="ORF">DPMN_101071</name>
</gene>
<reference evidence="1" key="2">
    <citation type="submission" date="2020-11" db="EMBL/GenBank/DDBJ databases">
        <authorList>
            <person name="McCartney M.A."/>
            <person name="Auch B."/>
            <person name="Kono T."/>
            <person name="Mallez S."/>
            <person name="Becker A."/>
            <person name="Gohl D.M."/>
            <person name="Silverstein K.A.T."/>
            <person name="Koren S."/>
            <person name="Bechman K.B."/>
            <person name="Herman A."/>
            <person name="Abrahante J.E."/>
            <person name="Garbe J."/>
        </authorList>
    </citation>
    <scope>NUCLEOTIDE SEQUENCE</scope>
    <source>
        <strain evidence="1">Duluth1</strain>
        <tissue evidence="1">Whole animal</tissue>
    </source>
</reference>
<proteinExistence type="predicted"/>
<accession>A0A9D4R8S5</accession>
<reference evidence="1" key="1">
    <citation type="journal article" date="2019" name="bioRxiv">
        <title>The Genome of the Zebra Mussel, Dreissena polymorpha: A Resource for Invasive Species Research.</title>
        <authorList>
            <person name="McCartney M.A."/>
            <person name="Auch B."/>
            <person name="Kono T."/>
            <person name="Mallez S."/>
            <person name="Zhang Y."/>
            <person name="Obille A."/>
            <person name="Becker A."/>
            <person name="Abrahante J.E."/>
            <person name="Garbe J."/>
            <person name="Badalamenti J.P."/>
            <person name="Herman A."/>
            <person name="Mangelson H."/>
            <person name="Liachko I."/>
            <person name="Sullivan S."/>
            <person name="Sone E.D."/>
            <person name="Koren S."/>
            <person name="Silverstein K.A.T."/>
            <person name="Beckman K.B."/>
            <person name="Gohl D.M."/>
        </authorList>
    </citation>
    <scope>NUCLEOTIDE SEQUENCE</scope>
    <source>
        <strain evidence="1">Duluth1</strain>
        <tissue evidence="1">Whole animal</tissue>
    </source>
</reference>
<sequence>MIHALSGYDTTSAFRNESILEGFSHVKDSAHVLHSVENSPVCETEEAVENVVITAYDITAMSLPNTNAVRMYLFTNSRTPRVGCVA</sequence>
<dbReference type="Proteomes" id="UP000828390">
    <property type="component" value="Unassembled WGS sequence"/>
</dbReference>
<dbReference type="AlphaFoldDB" id="A0A9D4R8S5"/>
<dbReference type="EMBL" id="JAIWYP010000003">
    <property type="protein sequence ID" value="KAH3858448.1"/>
    <property type="molecule type" value="Genomic_DNA"/>
</dbReference>
<comment type="caution">
    <text evidence="1">The sequence shown here is derived from an EMBL/GenBank/DDBJ whole genome shotgun (WGS) entry which is preliminary data.</text>
</comment>
<evidence type="ECO:0000313" key="2">
    <source>
        <dbReference type="Proteomes" id="UP000828390"/>
    </source>
</evidence>